<name>A0ABV9U073_9ACTN</name>
<feature type="transmembrane region" description="Helical" evidence="7">
    <location>
        <begin position="409"/>
        <end position="428"/>
    </location>
</feature>
<dbReference type="InterPro" id="IPR050367">
    <property type="entry name" value="APC_superfamily"/>
</dbReference>
<sequence length="529" mass="54093">MSEPATTPARQAGAPTGAAEPPPGRELGAGGGRLGLPQATALVVGNIVGTGIFLLPVSLAAIGTVSFPVMIVTTVGAIALALVFGRLGERIPASGGPYAYARSAFGEFMGFWSAWSFWLTAWGGNAGISVAWVGYVNHFLHWDSTGGKIAIGLVGVWIPALINLTGVKNIGIFQSVTTVLKFVPLIFVGIVGLFFMKSGNFGPFNASGGSVWNAVSLSLGLILFIYSGMESVTIVAERIRDPERNVGKASVYGVLACGLMYLLATLAVFGNVPHDRLKGSSAPFADALNNMFGGSAWGNVMAVCAIISGIGALNGWTMLVAEMPMAAARDGLFPKAFAKLSGREAPVTGILVGTVLTTLMLLFAYASADTFNTILLFASFTTAIPYFFSAAAQLFWLVTGGRDVSRARLAKDMTVAVLALVFSFAIVYSSGEQAVMLGILAMLIGVVVYIWTKARRGEYGPRSDFAPPAPASPAPAPPASASPASAPPAPAPPGAAPPAHAQPAAPGPPVPPAPPGPPGGPGPVTGPGG</sequence>
<keyword evidence="2" id="KW-1003">Cell membrane</keyword>
<comment type="caution">
    <text evidence="8">The sequence shown here is derived from an EMBL/GenBank/DDBJ whole genome shotgun (WGS) entry which is preliminary data.</text>
</comment>
<dbReference type="RefSeq" id="WP_378256599.1">
    <property type="nucleotide sequence ID" value="NZ_JBHSIT010000005.1"/>
</dbReference>
<evidence type="ECO:0000313" key="8">
    <source>
        <dbReference type="EMBL" id="MFC4909244.1"/>
    </source>
</evidence>
<feature type="region of interest" description="Disordered" evidence="6">
    <location>
        <begin position="1"/>
        <end position="30"/>
    </location>
</feature>
<feature type="transmembrane region" description="Helical" evidence="7">
    <location>
        <begin position="108"/>
        <end position="135"/>
    </location>
</feature>
<feature type="transmembrane region" description="Helical" evidence="7">
    <location>
        <begin position="345"/>
        <end position="368"/>
    </location>
</feature>
<organism evidence="8 9">
    <name type="scientific">Actinomadura gamaensis</name>
    <dbReference type="NCBI Taxonomy" id="1763541"/>
    <lineage>
        <taxon>Bacteria</taxon>
        <taxon>Bacillati</taxon>
        <taxon>Actinomycetota</taxon>
        <taxon>Actinomycetes</taxon>
        <taxon>Streptosporangiales</taxon>
        <taxon>Thermomonosporaceae</taxon>
        <taxon>Actinomadura</taxon>
    </lineage>
</organism>
<evidence type="ECO:0000256" key="2">
    <source>
        <dbReference type="ARBA" id="ARBA00022475"/>
    </source>
</evidence>
<proteinExistence type="predicted"/>
<dbReference type="Proteomes" id="UP001595872">
    <property type="component" value="Unassembled WGS sequence"/>
</dbReference>
<evidence type="ECO:0000256" key="1">
    <source>
        <dbReference type="ARBA" id="ARBA00004651"/>
    </source>
</evidence>
<keyword evidence="4 7" id="KW-1133">Transmembrane helix</keyword>
<evidence type="ECO:0000256" key="6">
    <source>
        <dbReference type="SAM" id="MobiDB-lite"/>
    </source>
</evidence>
<feature type="transmembrane region" description="Helical" evidence="7">
    <location>
        <begin position="374"/>
        <end position="397"/>
    </location>
</feature>
<feature type="compositionally biased region" description="Pro residues" evidence="6">
    <location>
        <begin position="467"/>
        <end position="496"/>
    </location>
</feature>
<dbReference type="EMBL" id="JBHSIT010000005">
    <property type="protein sequence ID" value="MFC4909244.1"/>
    <property type="molecule type" value="Genomic_DNA"/>
</dbReference>
<dbReference type="InterPro" id="IPR002293">
    <property type="entry name" value="AA/rel_permease1"/>
</dbReference>
<feature type="transmembrane region" description="Helical" evidence="7">
    <location>
        <begin position="147"/>
        <end position="167"/>
    </location>
</feature>
<reference evidence="9" key="1">
    <citation type="journal article" date="2019" name="Int. J. Syst. Evol. Microbiol.">
        <title>The Global Catalogue of Microorganisms (GCM) 10K type strain sequencing project: providing services to taxonomists for standard genome sequencing and annotation.</title>
        <authorList>
            <consortium name="The Broad Institute Genomics Platform"/>
            <consortium name="The Broad Institute Genome Sequencing Center for Infectious Disease"/>
            <person name="Wu L."/>
            <person name="Ma J."/>
        </authorList>
    </citation>
    <scope>NUCLEOTIDE SEQUENCE [LARGE SCALE GENOMIC DNA]</scope>
    <source>
        <strain evidence="9">KLKA75</strain>
    </source>
</reference>
<protein>
    <submittedName>
        <fullName evidence="8">Amino acid permease</fullName>
    </submittedName>
</protein>
<keyword evidence="3 7" id="KW-0812">Transmembrane</keyword>
<feature type="transmembrane region" description="Helical" evidence="7">
    <location>
        <begin position="296"/>
        <end position="319"/>
    </location>
</feature>
<evidence type="ECO:0000256" key="4">
    <source>
        <dbReference type="ARBA" id="ARBA00022989"/>
    </source>
</evidence>
<feature type="region of interest" description="Disordered" evidence="6">
    <location>
        <begin position="462"/>
        <end position="529"/>
    </location>
</feature>
<accession>A0ABV9U073</accession>
<feature type="transmembrane region" description="Helical" evidence="7">
    <location>
        <begin position="249"/>
        <end position="269"/>
    </location>
</feature>
<evidence type="ECO:0000313" key="9">
    <source>
        <dbReference type="Proteomes" id="UP001595872"/>
    </source>
</evidence>
<feature type="transmembrane region" description="Helical" evidence="7">
    <location>
        <begin position="41"/>
        <end position="61"/>
    </location>
</feature>
<feature type="transmembrane region" description="Helical" evidence="7">
    <location>
        <begin position="210"/>
        <end position="229"/>
    </location>
</feature>
<dbReference type="Pfam" id="PF13520">
    <property type="entry name" value="AA_permease_2"/>
    <property type="match status" value="1"/>
</dbReference>
<evidence type="ECO:0000256" key="7">
    <source>
        <dbReference type="SAM" id="Phobius"/>
    </source>
</evidence>
<dbReference type="PANTHER" id="PTHR42770">
    <property type="entry name" value="AMINO ACID TRANSPORTER-RELATED"/>
    <property type="match status" value="1"/>
</dbReference>
<gene>
    <name evidence="8" type="ORF">ACFPCY_18120</name>
</gene>
<dbReference type="PANTHER" id="PTHR42770:SF18">
    <property type="entry name" value="ARGININE_AGMATINE ANTIPORTER"/>
    <property type="match status" value="1"/>
</dbReference>
<feature type="transmembrane region" description="Helical" evidence="7">
    <location>
        <begin position="179"/>
        <end position="198"/>
    </location>
</feature>
<comment type="subcellular location">
    <subcellularLocation>
        <location evidence="1">Cell membrane</location>
        <topology evidence="1">Multi-pass membrane protein</topology>
    </subcellularLocation>
</comment>
<keyword evidence="9" id="KW-1185">Reference proteome</keyword>
<feature type="transmembrane region" description="Helical" evidence="7">
    <location>
        <begin position="434"/>
        <end position="452"/>
    </location>
</feature>
<feature type="transmembrane region" description="Helical" evidence="7">
    <location>
        <begin position="67"/>
        <end position="87"/>
    </location>
</feature>
<feature type="compositionally biased region" description="Pro residues" evidence="6">
    <location>
        <begin position="505"/>
        <end position="521"/>
    </location>
</feature>
<dbReference type="Gene3D" id="1.20.1740.10">
    <property type="entry name" value="Amino acid/polyamine transporter I"/>
    <property type="match status" value="1"/>
</dbReference>
<evidence type="ECO:0000256" key="3">
    <source>
        <dbReference type="ARBA" id="ARBA00022692"/>
    </source>
</evidence>
<keyword evidence="5 7" id="KW-0472">Membrane</keyword>
<evidence type="ECO:0000256" key="5">
    <source>
        <dbReference type="ARBA" id="ARBA00023136"/>
    </source>
</evidence>